<dbReference type="Proteomes" id="UP000054007">
    <property type="component" value="Unassembled WGS sequence"/>
</dbReference>
<feature type="compositionally biased region" description="Basic and acidic residues" evidence="5">
    <location>
        <begin position="191"/>
        <end position="209"/>
    </location>
</feature>
<protein>
    <recommendedName>
        <fullName evidence="10">G-patch domain-containing protein</fullName>
    </recommendedName>
</protein>
<evidence type="ECO:0000256" key="4">
    <source>
        <dbReference type="PROSITE-ProRule" id="PRU00042"/>
    </source>
</evidence>
<dbReference type="Pfam" id="PF01585">
    <property type="entry name" value="G-patch"/>
    <property type="match status" value="1"/>
</dbReference>
<reference evidence="8 9" key="1">
    <citation type="journal article" date="2015" name="Fungal Genet. Biol.">
        <title>Evolution of novel wood decay mechanisms in Agaricales revealed by the genome sequences of Fistulina hepatica and Cylindrobasidium torrendii.</title>
        <authorList>
            <person name="Floudas D."/>
            <person name="Held B.W."/>
            <person name="Riley R."/>
            <person name="Nagy L.G."/>
            <person name="Koehler G."/>
            <person name="Ransdell A.S."/>
            <person name="Younus H."/>
            <person name="Chow J."/>
            <person name="Chiniquy J."/>
            <person name="Lipzen A."/>
            <person name="Tritt A."/>
            <person name="Sun H."/>
            <person name="Haridas S."/>
            <person name="LaButti K."/>
            <person name="Ohm R.A."/>
            <person name="Kues U."/>
            <person name="Blanchette R.A."/>
            <person name="Grigoriev I.V."/>
            <person name="Minto R.E."/>
            <person name="Hibbett D.S."/>
        </authorList>
    </citation>
    <scope>NUCLEOTIDE SEQUENCE [LARGE SCALE GENOMIC DNA]</scope>
    <source>
        <strain evidence="8 9">FP15055 ss-10</strain>
    </source>
</reference>
<dbReference type="InterPro" id="IPR036236">
    <property type="entry name" value="Znf_C2H2_sf"/>
</dbReference>
<dbReference type="Pfam" id="PF12171">
    <property type="entry name" value="zf-C2H2_jaz"/>
    <property type="match status" value="1"/>
</dbReference>
<dbReference type="AlphaFoldDB" id="A0A0D7AZN4"/>
<dbReference type="PANTHER" id="PTHR47251">
    <property type="entry name" value="FINGER DOMAIN PROTEIN, PUTATIVE (AFU_ORTHOLOGUE AFUA_3G04180)-RELATED"/>
    <property type="match status" value="1"/>
</dbReference>
<name>A0A0D7AZN4_9AGAR</name>
<dbReference type="PANTHER" id="PTHR47251:SF1">
    <property type="entry name" value="FINGER DOMAIN PROTEIN, PUTATIVE (AFU_ORTHOLOGUE AFUA_3G04180)-RELATED"/>
    <property type="match status" value="1"/>
</dbReference>
<dbReference type="InterPro" id="IPR022755">
    <property type="entry name" value="Znf_C2H2_jaz"/>
</dbReference>
<evidence type="ECO:0008006" key="10">
    <source>
        <dbReference type="Google" id="ProtNLM"/>
    </source>
</evidence>
<evidence type="ECO:0000256" key="2">
    <source>
        <dbReference type="ARBA" id="ARBA00022771"/>
    </source>
</evidence>
<evidence type="ECO:0000313" key="8">
    <source>
        <dbReference type="EMBL" id="KIY63672.1"/>
    </source>
</evidence>
<dbReference type="PROSITE" id="PS50157">
    <property type="entry name" value="ZINC_FINGER_C2H2_2"/>
    <property type="match status" value="1"/>
</dbReference>
<dbReference type="OrthoDB" id="4822at2759"/>
<feature type="compositionally biased region" description="Polar residues" evidence="5">
    <location>
        <begin position="304"/>
        <end position="316"/>
    </location>
</feature>
<dbReference type="InterPro" id="IPR000467">
    <property type="entry name" value="G_patch_dom"/>
</dbReference>
<evidence type="ECO:0000256" key="5">
    <source>
        <dbReference type="SAM" id="MobiDB-lite"/>
    </source>
</evidence>
<feature type="region of interest" description="Disordered" evidence="5">
    <location>
        <begin position="174"/>
        <end position="209"/>
    </location>
</feature>
<evidence type="ECO:0000259" key="7">
    <source>
        <dbReference type="PROSITE" id="PS50174"/>
    </source>
</evidence>
<keyword evidence="3" id="KW-0862">Zinc</keyword>
<organism evidence="8 9">
    <name type="scientific">Cylindrobasidium torrendii FP15055 ss-10</name>
    <dbReference type="NCBI Taxonomy" id="1314674"/>
    <lineage>
        <taxon>Eukaryota</taxon>
        <taxon>Fungi</taxon>
        <taxon>Dikarya</taxon>
        <taxon>Basidiomycota</taxon>
        <taxon>Agaricomycotina</taxon>
        <taxon>Agaricomycetes</taxon>
        <taxon>Agaricomycetidae</taxon>
        <taxon>Agaricales</taxon>
        <taxon>Marasmiineae</taxon>
        <taxon>Physalacriaceae</taxon>
        <taxon>Cylindrobasidium</taxon>
    </lineage>
</organism>
<keyword evidence="9" id="KW-1185">Reference proteome</keyword>
<feature type="compositionally biased region" description="Acidic residues" evidence="5">
    <location>
        <begin position="31"/>
        <end position="42"/>
    </location>
</feature>
<feature type="domain" description="G-patch" evidence="7">
    <location>
        <begin position="53"/>
        <end position="99"/>
    </location>
</feature>
<gene>
    <name evidence="8" type="ORF">CYLTODRAFT_493715</name>
</gene>
<dbReference type="GO" id="GO:0003676">
    <property type="term" value="F:nucleic acid binding"/>
    <property type="evidence" value="ECO:0007669"/>
    <property type="project" value="InterPro"/>
</dbReference>
<dbReference type="EMBL" id="KN880680">
    <property type="protein sequence ID" value="KIY63672.1"/>
    <property type="molecule type" value="Genomic_DNA"/>
</dbReference>
<feature type="region of interest" description="Disordered" evidence="5">
    <location>
        <begin position="255"/>
        <end position="316"/>
    </location>
</feature>
<dbReference type="SMART" id="SM00443">
    <property type="entry name" value="G_patch"/>
    <property type="match status" value="1"/>
</dbReference>
<keyword evidence="2 4" id="KW-0863">Zinc-finger</keyword>
<evidence type="ECO:0000256" key="3">
    <source>
        <dbReference type="ARBA" id="ARBA00022833"/>
    </source>
</evidence>
<feature type="domain" description="C2H2-type" evidence="6">
    <location>
        <begin position="151"/>
        <end position="181"/>
    </location>
</feature>
<dbReference type="PROSITE" id="PS00028">
    <property type="entry name" value="ZINC_FINGER_C2H2_1"/>
    <property type="match status" value="1"/>
</dbReference>
<dbReference type="InterPro" id="IPR013087">
    <property type="entry name" value="Znf_C2H2_type"/>
</dbReference>
<sequence length="316" mass="35072">MQSSLKRRRSEDDDGDMEVSSRSPSPAASDAEMDVDEEEFEEEKITVETRLKSSNKGFAMLAKLGWNEGQPLGLSDDARVDPIPFSLKSDVTGVGKTTQDVQMVETTVAQRRELESERMSRETAEQRRIRQDDAARRFAIASEVSDVLRAFYCALCDKQFKNVAQYDEHTNSYAHHHKARARDMQASLRLKPQEEVDKRKEKERKREEKELRKIAAANGIKVPKVALPVAATPVAPAVASVAPATSGFKKVGWSTVTSEPQTEAPGPATPPVVVPQTAPTQPIVNAQPLDAPARPSKAHASRMGWQQFQKSNNRRL</sequence>
<accession>A0A0D7AZN4</accession>
<dbReference type="GO" id="GO:0008270">
    <property type="term" value="F:zinc ion binding"/>
    <property type="evidence" value="ECO:0007669"/>
    <property type="project" value="UniProtKB-KW"/>
</dbReference>
<dbReference type="SUPFAM" id="SSF57667">
    <property type="entry name" value="beta-beta-alpha zinc fingers"/>
    <property type="match status" value="1"/>
</dbReference>
<evidence type="ECO:0000259" key="6">
    <source>
        <dbReference type="PROSITE" id="PS50157"/>
    </source>
</evidence>
<evidence type="ECO:0000256" key="1">
    <source>
        <dbReference type="ARBA" id="ARBA00022723"/>
    </source>
</evidence>
<feature type="region of interest" description="Disordered" evidence="5">
    <location>
        <begin position="1"/>
        <end position="45"/>
    </location>
</feature>
<evidence type="ECO:0000313" key="9">
    <source>
        <dbReference type="Proteomes" id="UP000054007"/>
    </source>
</evidence>
<feature type="compositionally biased region" description="Low complexity" evidence="5">
    <location>
        <begin position="20"/>
        <end position="30"/>
    </location>
</feature>
<dbReference type="STRING" id="1314674.A0A0D7AZN4"/>
<proteinExistence type="predicted"/>
<keyword evidence="1" id="KW-0479">Metal-binding</keyword>
<dbReference type="PROSITE" id="PS50174">
    <property type="entry name" value="G_PATCH"/>
    <property type="match status" value="1"/>
</dbReference>